<protein>
    <submittedName>
        <fullName evidence="3">Uncharacterized protein</fullName>
    </submittedName>
</protein>
<keyword evidence="4" id="KW-1185">Reference proteome</keyword>
<dbReference type="EMBL" id="JAUEPS010000039">
    <property type="protein sequence ID" value="KAK0449086.1"/>
    <property type="molecule type" value="Genomic_DNA"/>
</dbReference>
<dbReference type="GO" id="GO:0004609">
    <property type="term" value="F:phosphatidylserine decarboxylase activity"/>
    <property type="evidence" value="ECO:0007669"/>
    <property type="project" value="InterPro"/>
</dbReference>
<proteinExistence type="predicted"/>
<accession>A0AA39MW00</accession>
<gene>
    <name evidence="3" type="ORF">EV420DRAFT_1565839</name>
</gene>
<reference evidence="3" key="1">
    <citation type="submission" date="2023-06" db="EMBL/GenBank/DDBJ databases">
        <authorList>
            <consortium name="Lawrence Berkeley National Laboratory"/>
            <person name="Ahrendt S."/>
            <person name="Sahu N."/>
            <person name="Indic B."/>
            <person name="Wong-Bajracharya J."/>
            <person name="Merenyi Z."/>
            <person name="Ke H.-M."/>
            <person name="Monk M."/>
            <person name="Kocsube S."/>
            <person name="Drula E."/>
            <person name="Lipzen A."/>
            <person name="Balint B."/>
            <person name="Henrissat B."/>
            <person name="Andreopoulos B."/>
            <person name="Martin F.M."/>
            <person name="Harder C.B."/>
            <person name="Rigling D."/>
            <person name="Ford K.L."/>
            <person name="Foster G.D."/>
            <person name="Pangilinan J."/>
            <person name="Papanicolaou A."/>
            <person name="Barry K."/>
            <person name="LaButti K."/>
            <person name="Viragh M."/>
            <person name="Koriabine M."/>
            <person name="Yan M."/>
            <person name="Riley R."/>
            <person name="Champramary S."/>
            <person name="Plett K.L."/>
            <person name="Tsai I.J."/>
            <person name="Slot J."/>
            <person name="Sipos G."/>
            <person name="Plett J."/>
            <person name="Nagy L.G."/>
            <person name="Grigoriev I.V."/>
        </authorList>
    </citation>
    <scope>NUCLEOTIDE SEQUENCE</scope>
    <source>
        <strain evidence="3">CCBAS 213</strain>
    </source>
</reference>
<keyword evidence="2" id="KW-0456">Lyase</keyword>
<dbReference type="GeneID" id="85357592"/>
<dbReference type="RefSeq" id="XP_060326801.1">
    <property type="nucleotide sequence ID" value="XM_060474044.1"/>
</dbReference>
<evidence type="ECO:0000313" key="4">
    <source>
        <dbReference type="Proteomes" id="UP001175211"/>
    </source>
</evidence>
<dbReference type="Pfam" id="PF02666">
    <property type="entry name" value="PS_Dcarbxylase"/>
    <property type="match status" value="1"/>
</dbReference>
<evidence type="ECO:0000313" key="3">
    <source>
        <dbReference type="EMBL" id="KAK0449086.1"/>
    </source>
</evidence>
<dbReference type="GO" id="GO:0008654">
    <property type="term" value="P:phospholipid biosynthetic process"/>
    <property type="evidence" value="ECO:0007669"/>
    <property type="project" value="InterPro"/>
</dbReference>
<evidence type="ECO:0000256" key="2">
    <source>
        <dbReference type="ARBA" id="ARBA00023239"/>
    </source>
</evidence>
<dbReference type="AlphaFoldDB" id="A0AA39MW00"/>
<name>A0AA39MW00_ARMTA</name>
<keyword evidence="1" id="KW-0210">Decarboxylase</keyword>
<dbReference type="Proteomes" id="UP001175211">
    <property type="component" value="Unassembled WGS sequence"/>
</dbReference>
<evidence type="ECO:0000256" key="1">
    <source>
        <dbReference type="ARBA" id="ARBA00022793"/>
    </source>
</evidence>
<dbReference type="InterPro" id="IPR003817">
    <property type="entry name" value="PS_Dcarbxylase"/>
</dbReference>
<organism evidence="3 4">
    <name type="scientific">Armillaria tabescens</name>
    <name type="common">Ringless honey mushroom</name>
    <name type="synonym">Agaricus tabescens</name>
    <dbReference type="NCBI Taxonomy" id="1929756"/>
    <lineage>
        <taxon>Eukaryota</taxon>
        <taxon>Fungi</taxon>
        <taxon>Dikarya</taxon>
        <taxon>Basidiomycota</taxon>
        <taxon>Agaricomycotina</taxon>
        <taxon>Agaricomycetes</taxon>
        <taxon>Agaricomycetidae</taxon>
        <taxon>Agaricales</taxon>
        <taxon>Marasmiineae</taxon>
        <taxon>Physalacriaceae</taxon>
        <taxon>Desarmillaria</taxon>
    </lineage>
</organism>
<sequence>MYPEDSSIVNSACESTAYCIASNVQALDNFWLKGEPYSLNHMLNNDPLAPQFVGGTVYQVLLNSMKYHQWYSPVNGTL</sequence>
<comment type="caution">
    <text evidence="3">The sequence shown here is derived from an EMBL/GenBank/DDBJ whole genome shotgun (WGS) entry which is preliminary data.</text>
</comment>